<proteinExistence type="predicted"/>
<comment type="caution">
    <text evidence="1">The sequence shown here is derived from an EMBL/GenBank/DDBJ whole genome shotgun (WGS) entry which is preliminary data.</text>
</comment>
<sequence length="79" mass="8578">MPLAAPVVRASGAVVAAPVESDLEAIETAGMLIDWLVFEGFSFSLTVVAQLLRKASSPRAARGERKRDFMEFRCVKPGR</sequence>
<evidence type="ECO:0000313" key="1">
    <source>
        <dbReference type="EMBL" id="GAA4052716.1"/>
    </source>
</evidence>
<dbReference type="Proteomes" id="UP001501469">
    <property type="component" value="Unassembled WGS sequence"/>
</dbReference>
<keyword evidence="2" id="KW-1185">Reference proteome</keyword>
<organism evidence="1 2">
    <name type="scientific">Hymenobacter glaciei</name>
    <dbReference type="NCBI Taxonomy" id="877209"/>
    <lineage>
        <taxon>Bacteria</taxon>
        <taxon>Pseudomonadati</taxon>
        <taxon>Bacteroidota</taxon>
        <taxon>Cytophagia</taxon>
        <taxon>Cytophagales</taxon>
        <taxon>Hymenobacteraceae</taxon>
        <taxon>Hymenobacter</taxon>
    </lineage>
</organism>
<reference evidence="2" key="1">
    <citation type="journal article" date="2019" name="Int. J. Syst. Evol. Microbiol.">
        <title>The Global Catalogue of Microorganisms (GCM) 10K type strain sequencing project: providing services to taxonomists for standard genome sequencing and annotation.</title>
        <authorList>
            <consortium name="The Broad Institute Genomics Platform"/>
            <consortium name="The Broad Institute Genome Sequencing Center for Infectious Disease"/>
            <person name="Wu L."/>
            <person name="Ma J."/>
        </authorList>
    </citation>
    <scope>NUCLEOTIDE SEQUENCE [LARGE SCALE GENOMIC DNA]</scope>
    <source>
        <strain evidence="2">JCM 17225</strain>
    </source>
</reference>
<dbReference type="EMBL" id="BAABDK010000033">
    <property type="protein sequence ID" value="GAA4052716.1"/>
    <property type="molecule type" value="Genomic_DNA"/>
</dbReference>
<gene>
    <name evidence="1" type="ORF">GCM10022409_44500</name>
</gene>
<name>A0ABP7UUB7_9BACT</name>
<evidence type="ECO:0000313" key="2">
    <source>
        <dbReference type="Proteomes" id="UP001501469"/>
    </source>
</evidence>
<protein>
    <submittedName>
        <fullName evidence="1">Uncharacterized protein</fullName>
    </submittedName>
</protein>
<accession>A0ABP7UUB7</accession>